<dbReference type="Proteomes" id="UP000186002">
    <property type="component" value="Unassembled WGS sequence"/>
</dbReference>
<dbReference type="PROSITE" id="PS50928">
    <property type="entry name" value="ABC_TM1"/>
    <property type="match status" value="2"/>
</dbReference>
<dbReference type="CDD" id="cd06261">
    <property type="entry name" value="TM_PBP2"/>
    <property type="match status" value="2"/>
</dbReference>
<keyword evidence="10" id="KW-1185">Reference proteome</keyword>
<dbReference type="Pfam" id="PF00528">
    <property type="entry name" value="BPD_transp_1"/>
    <property type="match status" value="1"/>
</dbReference>
<keyword evidence="5 7" id="KW-1133">Transmembrane helix</keyword>
<dbReference type="OrthoDB" id="9790211at2"/>
<evidence type="ECO:0000256" key="1">
    <source>
        <dbReference type="ARBA" id="ARBA00004651"/>
    </source>
</evidence>
<evidence type="ECO:0000256" key="5">
    <source>
        <dbReference type="ARBA" id="ARBA00022989"/>
    </source>
</evidence>
<feature type="domain" description="ABC transmembrane type-1" evidence="8">
    <location>
        <begin position="50"/>
        <end position="255"/>
    </location>
</feature>
<accession>A0A1M7AE93</accession>
<feature type="transmembrane region" description="Helical" evidence="7">
    <location>
        <begin position="195"/>
        <end position="219"/>
    </location>
</feature>
<comment type="subcellular location">
    <subcellularLocation>
        <location evidence="1 7">Cell membrane</location>
        <topology evidence="1 7">Multi-pass membrane protein</topology>
    </subcellularLocation>
</comment>
<organism evidence="9 10">
    <name type="scientific">Roseibium suaedae</name>
    <dbReference type="NCBI Taxonomy" id="735517"/>
    <lineage>
        <taxon>Bacteria</taxon>
        <taxon>Pseudomonadati</taxon>
        <taxon>Pseudomonadota</taxon>
        <taxon>Alphaproteobacteria</taxon>
        <taxon>Hyphomicrobiales</taxon>
        <taxon>Stappiaceae</taxon>
        <taxon>Roseibium</taxon>
    </lineage>
</organism>
<feature type="transmembrane region" description="Helical" evidence="7">
    <location>
        <begin position="281"/>
        <end position="308"/>
    </location>
</feature>
<feature type="domain" description="ABC transmembrane type-1" evidence="8">
    <location>
        <begin position="328"/>
        <end position="534"/>
    </location>
</feature>
<evidence type="ECO:0000256" key="6">
    <source>
        <dbReference type="ARBA" id="ARBA00023136"/>
    </source>
</evidence>
<evidence type="ECO:0000259" key="8">
    <source>
        <dbReference type="PROSITE" id="PS50928"/>
    </source>
</evidence>
<dbReference type="PANTHER" id="PTHR30183">
    <property type="entry name" value="MOLYBDENUM TRANSPORT SYSTEM PERMEASE PROTEIN MODB"/>
    <property type="match status" value="1"/>
</dbReference>
<evidence type="ECO:0000256" key="7">
    <source>
        <dbReference type="RuleBase" id="RU363032"/>
    </source>
</evidence>
<comment type="similarity">
    <text evidence="7">Belongs to the binding-protein-dependent transport system permease family.</text>
</comment>
<protein>
    <submittedName>
        <fullName evidence="9">Iron(III) transport system permease protein</fullName>
    </submittedName>
</protein>
<proteinExistence type="inferred from homology"/>
<reference evidence="9 10" key="1">
    <citation type="submission" date="2016-11" db="EMBL/GenBank/DDBJ databases">
        <authorList>
            <person name="Jaros S."/>
            <person name="Januszkiewicz K."/>
            <person name="Wedrychowicz H."/>
        </authorList>
    </citation>
    <scope>NUCLEOTIDE SEQUENCE [LARGE SCALE GENOMIC DNA]</scope>
    <source>
        <strain evidence="9 10">DSM 22153</strain>
    </source>
</reference>
<evidence type="ECO:0000256" key="4">
    <source>
        <dbReference type="ARBA" id="ARBA00022692"/>
    </source>
</evidence>
<feature type="transmembrane region" description="Helical" evidence="7">
    <location>
        <begin position="136"/>
        <end position="156"/>
    </location>
</feature>
<sequence>MTSAERFWQIAALAVAALVVFPLASIGWISFGGAGEVWSHLISTVLPRAISTTVILMLGVGVVTAVLGIGTAWLTTMCRFPGQKILDWLLLVPLAVPTYIIAFAYVEVMDYTGPVQSFIRQLFGFHTSRDYWFPEIRSLGGAIFVMSVVLYPYVYLTTRASFLIQSASILDVSRTLGASPYRVFFRVALPLARPAVVVGVSLALMECLNDIGAVTFFGVKTLTFSVYETWLNRSSLTGAAQLAIAMLIMVFALLWLERFARRKQRFDAGHSKQRQPARFDLSGWQAGGALVLCLVPVILGFGVPAALLADRASRRLNDLLQEPFLLSAWHSLSLAAVASILTVVISIALAYALRLRKTRPLVMGVRFAAVGYAIPGTVLAVGILVPLAALDNFVDAQMKAWFGIGTGLLLVGSGVGLVYAYMVRFLAVSYGQVEGGFGKISPHLDMASRTLGRNASQTLGQIHLPLLRPVLLSALLLTFVDCMKELPATILLRPFNFNTLATTVFEAASREAFEDAALPALTILIVGLLPVIYLARTSASSFRTRTSTRGRKAVA</sequence>
<dbReference type="InterPro" id="IPR000515">
    <property type="entry name" value="MetI-like"/>
</dbReference>
<dbReference type="InterPro" id="IPR035906">
    <property type="entry name" value="MetI-like_sf"/>
</dbReference>
<dbReference type="EMBL" id="FRBW01000001">
    <property type="protein sequence ID" value="SHL41091.1"/>
    <property type="molecule type" value="Genomic_DNA"/>
</dbReference>
<dbReference type="FunFam" id="1.10.3720.10:FF:000088">
    <property type="entry name" value="Iron(III) ABC transporter, permease protein"/>
    <property type="match status" value="1"/>
</dbReference>
<gene>
    <name evidence="9" type="ORF">SAMN05444272_0519</name>
</gene>
<dbReference type="STRING" id="735517.SAMN05444272_0519"/>
<feature type="transmembrane region" description="Helical" evidence="7">
    <location>
        <begin position="400"/>
        <end position="422"/>
    </location>
</feature>
<evidence type="ECO:0000313" key="10">
    <source>
        <dbReference type="Proteomes" id="UP000186002"/>
    </source>
</evidence>
<evidence type="ECO:0000256" key="2">
    <source>
        <dbReference type="ARBA" id="ARBA00022448"/>
    </source>
</evidence>
<evidence type="ECO:0000256" key="3">
    <source>
        <dbReference type="ARBA" id="ARBA00022475"/>
    </source>
</evidence>
<feature type="transmembrane region" description="Helical" evidence="7">
    <location>
        <begin position="516"/>
        <end position="535"/>
    </location>
</feature>
<keyword evidence="6 7" id="KW-0472">Membrane</keyword>
<feature type="transmembrane region" description="Helical" evidence="7">
    <location>
        <begin position="365"/>
        <end position="388"/>
    </location>
</feature>
<dbReference type="AlphaFoldDB" id="A0A1M7AE93"/>
<dbReference type="RefSeq" id="WP_073008422.1">
    <property type="nucleotide sequence ID" value="NZ_FRBW01000001.1"/>
</dbReference>
<dbReference type="PANTHER" id="PTHR30183:SF2">
    <property type="entry name" value="IRON UTILIZATION PROTEIN"/>
    <property type="match status" value="1"/>
</dbReference>
<dbReference type="SUPFAM" id="SSF161098">
    <property type="entry name" value="MetI-like"/>
    <property type="match status" value="2"/>
</dbReference>
<keyword evidence="4 7" id="KW-0812">Transmembrane</keyword>
<dbReference type="Gene3D" id="1.10.3720.10">
    <property type="entry name" value="MetI-like"/>
    <property type="match status" value="2"/>
</dbReference>
<dbReference type="GO" id="GO:0055085">
    <property type="term" value="P:transmembrane transport"/>
    <property type="evidence" value="ECO:0007669"/>
    <property type="project" value="InterPro"/>
</dbReference>
<feature type="transmembrane region" description="Helical" evidence="7">
    <location>
        <begin position="328"/>
        <end position="353"/>
    </location>
</feature>
<keyword evidence="3" id="KW-1003">Cell membrane</keyword>
<feature type="transmembrane region" description="Helical" evidence="7">
    <location>
        <begin position="49"/>
        <end position="74"/>
    </location>
</feature>
<dbReference type="GO" id="GO:0005886">
    <property type="term" value="C:plasma membrane"/>
    <property type="evidence" value="ECO:0007669"/>
    <property type="project" value="UniProtKB-SubCell"/>
</dbReference>
<evidence type="ECO:0000313" key="9">
    <source>
        <dbReference type="EMBL" id="SHL41091.1"/>
    </source>
</evidence>
<feature type="transmembrane region" description="Helical" evidence="7">
    <location>
        <begin position="7"/>
        <end position="29"/>
    </location>
</feature>
<name>A0A1M7AE93_9HYPH</name>
<feature type="transmembrane region" description="Helical" evidence="7">
    <location>
        <begin position="239"/>
        <end position="260"/>
    </location>
</feature>
<feature type="transmembrane region" description="Helical" evidence="7">
    <location>
        <begin position="86"/>
        <end position="106"/>
    </location>
</feature>
<keyword evidence="2 7" id="KW-0813">Transport</keyword>